<evidence type="ECO:0000313" key="2">
    <source>
        <dbReference type="EMBL" id="PRQ29176.1"/>
    </source>
</evidence>
<keyword evidence="3" id="KW-1185">Reference proteome</keyword>
<keyword evidence="1" id="KW-1133">Transmembrane helix</keyword>
<sequence length="70" mass="8241">MSLYSYSQLPQQDYQFVYTISLHLPPFLSSPLALSQLLCPYYLLLVCPHLFSFSPFLHYLAQDPPHHRQK</sequence>
<gene>
    <name evidence="2" type="ORF">RchiOBHm_Chr5g0011051</name>
</gene>
<dbReference type="EMBL" id="PDCK01000043">
    <property type="protein sequence ID" value="PRQ29176.1"/>
    <property type="molecule type" value="Genomic_DNA"/>
</dbReference>
<accession>A0A2P6Q4S6</accession>
<dbReference type="Proteomes" id="UP000238479">
    <property type="component" value="Chromosome 5"/>
</dbReference>
<reference evidence="2 3" key="1">
    <citation type="journal article" date="2018" name="Nat. Genet.">
        <title>The Rosa genome provides new insights in the design of modern roses.</title>
        <authorList>
            <person name="Bendahmane M."/>
        </authorList>
    </citation>
    <scope>NUCLEOTIDE SEQUENCE [LARGE SCALE GENOMIC DNA]</scope>
    <source>
        <strain evidence="3">cv. Old Blush</strain>
    </source>
</reference>
<keyword evidence="1" id="KW-0812">Transmembrane</keyword>
<evidence type="ECO:0000256" key="1">
    <source>
        <dbReference type="SAM" id="Phobius"/>
    </source>
</evidence>
<dbReference type="AlphaFoldDB" id="A0A2P6Q4S6"/>
<proteinExistence type="predicted"/>
<organism evidence="2 3">
    <name type="scientific">Rosa chinensis</name>
    <name type="common">China rose</name>
    <dbReference type="NCBI Taxonomy" id="74649"/>
    <lineage>
        <taxon>Eukaryota</taxon>
        <taxon>Viridiplantae</taxon>
        <taxon>Streptophyta</taxon>
        <taxon>Embryophyta</taxon>
        <taxon>Tracheophyta</taxon>
        <taxon>Spermatophyta</taxon>
        <taxon>Magnoliopsida</taxon>
        <taxon>eudicotyledons</taxon>
        <taxon>Gunneridae</taxon>
        <taxon>Pentapetalae</taxon>
        <taxon>rosids</taxon>
        <taxon>fabids</taxon>
        <taxon>Rosales</taxon>
        <taxon>Rosaceae</taxon>
        <taxon>Rosoideae</taxon>
        <taxon>Rosoideae incertae sedis</taxon>
        <taxon>Rosa</taxon>
    </lineage>
</organism>
<feature type="transmembrane region" description="Helical" evidence="1">
    <location>
        <begin position="41"/>
        <end position="61"/>
    </location>
</feature>
<dbReference type="Gramene" id="PRQ29176">
    <property type="protein sequence ID" value="PRQ29176"/>
    <property type="gene ID" value="RchiOBHm_Chr5g0011051"/>
</dbReference>
<keyword evidence="1" id="KW-0472">Membrane</keyword>
<protein>
    <submittedName>
        <fullName evidence="2">Uncharacterized protein</fullName>
    </submittedName>
</protein>
<comment type="caution">
    <text evidence="2">The sequence shown here is derived from an EMBL/GenBank/DDBJ whole genome shotgun (WGS) entry which is preliminary data.</text>
</comment>
<name>A0A2P6Q4S6_ROSCH</name>
<evidence type="ECO:0000313" key="3">
    <source>
        <dbReference type="Proteomes" id="UP000238479"/>
    </source>
</evidence>